<dbReference type="AlphaFoldDB" id="A0A7L9IXD7"/>
<dbReference type="RefSeq" id="WP_192910686.1">
    <property type="nucleotide sequence ID" value="NZ_CP062789.1"/>
</dbReference>
<dbReference type="EMBL" id="CP062789">
    <property type="protein sequence ID" value="QOK22061.1"/>
    <property type="molecule type" value="Genomic_DNA"/>
</dbReference>
<name>A0A7L9IXD7_9MICO</name>
<dbReference type="Proteomes" id="UP000593998">
    <property type="component" value="Chromosome"/>
</dbReference>
<proteinExistence type="predicted"/>
<gene>
    <name evidence="1" type="ORF">IGS73_13240</name>
</gene>
<accession>A0A7L9IXD7</accession>
<evidence type="ECO:0000313" key="2">
    <source>
        <dbReference type="Proteomes" id="UP000593998"/>
    </source>
</evidence>
<sequence length="50" mass="4997">MQADVALPYGNAASTAAPFALPYGNAASGRPKGADDQWSSAPFGVAGWVS</sequence>
<evidence type="ECO:0000313" key="1">
    <source>
        <dbReference type="EMBL" id="QOK22061.1"/>
    </source>
</evidence>
<organism evidence="1 2">
    <name type="scientific">Janibacter indicus</name>
    <dbReference type="NCBI Taxonomy" id="857417"/>
    <lineage>
        <taxon>Bacteria</taxon>
        <taxon>Bacillati</taxon>
        <taxon>Actinomycetota</taxon>
        <taxon>Actinomycetes</taxon>
        <taxon>Micrococcales</taxon>
        <taxon>Intrasporangiaceae</taxon>
        <taxon>Janibacter</taxon>
    </lineage>
</organism>
<protein>
    <submittedName>
        <fullName evidence="1">Uncharacterized protein</fullName>
    </submittedName>
</protein>
<reference evidence="1 2" key="1">
    <citation type="submission" date="2020-10" db="EMBL/GenBank/DDBJ databases">
        <title>Janibacter indicus TT2 genome sequence.</title>
        <authorList>
            <person name="Lee K."/>
            <person name="Ganzorig M."/>
        </authorList>
    </citation>
    <scope>NUCLEOTIDE SEQUENCE [LARGE SCALE GENOMIC DNA]</scope>
    <source>
        <strain evidence="1 2">TT2</strain>
    </source>
</reference>